<dbReference type="InterPro" id="IPR029787">
    <property type="entry name" value="Nucleotide_cyclase"/>
</dbReference>
<dbReference type="SUPFAM" id="SSF55073">
    <property type="entry name" value="Nucleotide cyclase"/>
    <property type="match status" value="1"/>
</dbReference>
<gene>
    <name evidence="3" type="ORF">RAN89_13585</name>
</gene>
<dbReference type="CDD" id="cd01949">
    <property type="entry name" value="GGDEF"/>
    <property type="match status" value="1"/>
</dbReference>
<sequence length="676" mass="76106">MEEKNAPIAEGGYRETLSRFELIDSPLWVFDTDHAKICWANRKALEIWKSDSLSELCERDMALDMSTSVEKRLRQYQSDFLQSNAKFREQWTIYPKGEPLTMSMYLSGFRLEDGRMAMLCEGHPTSESLAPESIRSVEALLHTPVMITLFDRSGSALYRNPAARESVPQLDMKLAQRFVKQTDASELFERLNSEDDVTSIYSVKTSTGVQWHEVSVRKCRDAVSGGIAFLCTESNVTALKHAQAHSNHLARHDALTGLPNRNHVMQRFQTAISEIAGTNKEAALIFLDLDHFKDVNDTLGHSAGDELLVDVAHRLRSIIRSSDMVARLGGDEFLILMLSKNIRNEIEIVKQRLAETVSKPITIHGTEIQVTTSVGVAIYPHHGLDMETLLRNADLAMYSSKDRGRNALTIYESQMSEKVQTRLRLEAELRDALNTSAFEVYYQPRVDMRTNQVVGAEALLRWNHKNGGILMPSEFIEACENIGLMCEIGDFVMNEVCKVQSEWHGKGYLIDISVNVSRKQLLAEDVVYQFQKIAQSYGADITRIEIDLKESMLVGHNNSLVSRVNEFRSAGFRVSIDDFGQEFTNLIKIKSLPLSSLKISPSFTSLITKEVAVTELLASLCGLMSFEVVALGVENFEQVNWLLTKSIYVCQGSFYSMPVPLSEFNSYLQSNCVQSS</sequence>
<dbReference type="RefSeq" id="WP_313866809.1">
    <property type="nucleotide sequence ID" value="NZ_CP132507.1"/>
</dbReference>
<reference evidence="3 4" key="1">
    <citation type="submission" date="2023-08" db="EMBL/GenBank/DDBJ databases">
        <title>Rhodoferax potami sp. nov. and Rhodoferax mekongensis sp. nov., isolated from the Mekong River in Thailand.</title>
        <authorList>
            <person name="Kitikhun S."/>
            <person name="Charoenyingcharoen P."/>
            <person name="Siriarchawattana P."/>
            <person name="Likhitrattanapisal S."/>
            <person name="Nilsakha T."/>
            <person name="Chanpet A."/>
            <person name="Rattanawaree P."/>
            <person name="Ingsriswang S."/>
        </authorList>
    </citation>
    <scope>NUCLEOTIDE SEQUENCE [LARGE SCALE GENOMIC DNA]</scope>
    <source>
        <strain evidence="3 4">TBRC 17307</strain>
    </source>
</reference>
<proteinExistence type="predicted"/>
<dbReference type="PROSITE" id="PS50883">
    <property type="entry name" value="EAL"/>
    <property type="match status" value="1"/>
</dbReference>
<dbReference type="InterPro" id="IPR000160">
    <property type="entry name" value="GGDEF_dom"/>
</dbReference>
<dbReference type="Pfam" id="PF00990">
    <property type="entry name" value="GGDEF"/>
    <property type="match status" value="1"/>
</dbReference>
<feature type="domain" description="GGDEF" evidence="2">
    <location>
        <begin position="280"/>
        <end position="413"/>
    </location>
</feature>
<dbReference type="InterPro" id="IPR001633">
    <property type="entry name" value="EAL_dom"/>
</dbReference>
<accession>A0ABZ0AWF1</accession>
<keyword evidence="4" id="KW-1185">Reference proteome</keyword>
<evidence type="ECO:0000259" key="1">
    <source>
        <dbReference type="PROSITE" id="PS50883"/>
    </source>
</evidence>
<dbReference type="InterPro" id="IPR052155">
    <property type="entry name" value="Biofilm_reg_signaling"/>
</dbReference>
<name>A0ABZ0AWF1_9BURK</name>
<feature type="domain" description="EAL" evidence="1">
    <location>
        <begin position="422"/>
        <end position="672"/>
    </location>
</feature>
<protein>
    <submittedName>
        <fullName evidence="3">EAL domain-containing protein</fullName>
    </submittedName>
</protein>
<dbReference type="SUPFAM" id="SSF141868">
    <property type="entry name" value="EAL domain-like"/>
    <property type="match status" value="1"/>
</dbReference>
<dbReference type="PANTHER" id="PTHR44757:SF2">
    <property type="entry name" value="BIOFILM ARCHITECTURE MAINTENANCE PROTEIN MBAA"/>
    <property type="match status" value="1"/>
</dbReference>
<dbReference type="NCBIfam" id="TIGR00254">
    <property type="entry name" value="GGDEF"/>
    <property type="match status" value="1"/>
</dbReference>
<dbReference type="PANTHER" id="PTHR44757">
    <property type="entry name" value="DIGUANYLATE CYCLASE DGCP"/>
    <property type="match status" value="1"/>
</dbReference>
<dbReference type="SMART" id="SM00267">
    <property type="entry name" value="GGDEF"/>
    <property type="match status" value="1"/>
</dbReference>
<evidence type="ECO:0000313" key="4">
    <source>
        <dbReference type="Proteomes" id="UP001302257"/>
    </source>
</evidence>
<organism evidence="3 4">
    <name type="scientific">Rhodoferax mekongensis</name>
    <dbReference type="NCBI Taxonomy" id="3068341"/>
    <lineage>
        <taxon>Bacteria</taxon>
        <taxon>Pseudomonadati</taxon>
        <taxon>Pseudomonadota</taxon>
        <taxon>Betaproteobacteria</taxon>
        <taxon>Burkholderiales</taxon>
        <taxon>Comamonadaceae</taxon>
        <taxon>Rhodoferax</taxon>
    </lineage>
</organism>
<dbReference type="SMART" id="SM00052">
    <property type="entry name" value="EAL"/>
    <property type="match status" value="1"/>
</dbReference>
<dbReference type="PROSITE" id="PS50887">
    <property type="entry name" value="GGDEF"/>
    <property type="match status" value="1"/>
</dbReference>
<dbReference type="Pfam" id="PF00563">
    <property type="entry name" value="EAL"/>
    <property type="match status" value="1"/>
</dbReference>
<evidence type="ECO:0000259" key="2">
    <source>
        <dbReference type="PROSITE" id="PS50887"/>
    </source>
</evidence>
<dbReference type="Gene3D" id="3.30.70.270">
    <property type="match status" value="1"/>
</dbReference>
<dbReference type="EMBL" id="CP132507">
    <property type="protein sequence ID" value="WNO03938.1"/>
    <property type="molecule type" value="Genomic_DNA"/>
</dbReference>
<dbReference type="CDD" id="cd01948">
    <property type="entry name" value="EAL"/>
    <property type="match status" value="1"/>
</dbReference>
<dbReference type="Proteomes" id="UP001302257">
    <property type="component" value="Chromosome"/>
</dbReference>
<dbReference type="Gene3D" id="3.20.20.450">
    <property type="entry name" value="EAL domain"/>
    <property type="match status" value="1"/>
</dbReference>
<dbReference type="InterPro" id="IPR043128">
    <property type="entry name" value="Rev_trsase/Diguanyl_cyclase"/>
</dbReference>
<dbReference type="InterPro" id="IPR035919">
    <property type="entry name" value="EAL_sf"/>
</dbReference>
<evidence type="ECO:0000313" key="3">
    <source>
        <dbReference type="EMBL" id="WNO03938.1"/>
    </source>
</evidence>